<dbReference type="SUPFAM" id="SSF64268">
    <property type="entry name" value="PX domain"/>
    <property type="match status" value="1"/>
</dbReference>
<evidence type="ECO:0000313" key="2">
    <source>
        <dbReference type="EMBL" id="OMJ68994.1"/>
    </source>
</evidence>
<keyword evidence="3" id="KW-1185">Reference proteome</keyword>
<gene>
    <name evidence="2" type="ORF">SteCoe_33402</name>
</gene>
<dbReference type="SMART" id="SM00312">
    <property type="entry name" value="PX"/>
    <property type="match status" value="1"/>
</dbReference>
<organism evidence="2 3">
    <name type="scientific">Stentor coeruleus</name>
    <dbReference type="NCBI Taxonomy" id="5963"/>
    <lineage>
        <taxon>Eukaryota</taxon>
        <taxon>Sar</taxon>
        <taxon>Alveolata</taxon>
        <taxon>Ciliophora</taxon>
        <taxon>Postciliodesmatophora</taxon>
        <taxon>Heterotrichea</taxon>
        <taxon>Heterotrichida</taxon>
        <taxon>Stentoridae</taxon>
        <taxon>Stentor</taxon>
    </lineage>
</organism>
<evidence type="ECO:0000259" key="1">
    <source>
        <dbReference type="PROSITE" id="PS50195"/>
    </source>
</evidence>
<dbReference type="EMBL" id="MPUH01001254">
    <property type="protein sequence ID" value="OMJ68994.1"/>
    <property type="molecule type" value="Genomic_DNA"/>
</dbReference>
<dbReference type="PROSITE" id="PS50195">
    <property type="entry name" value="PX"/>
    <property type="match status" value="1"/>
</dbReference>
<comment type="caution">
    <text evidence="2">The sequence shown here is derived from an EMBL/GenBank/DDBJ whole genome shotgun (WGS) entry which is preliminary data.</text>
</comment>
<proteinExistence type="predicted"/>
<dbReference type="AlphaFoldDB" id="A0A1R2AWV3"/>
<reference evidence="2 3" key="1">
    <citation type="submission" date="2016-11" db="EMBL/GenBank/DDBJ databases">
        <title>The macronuclear genome of Stentor coeruleus: a giant cell with tiny introns.</title>
        <authorList>
            <person name="Slabodnick M."/>
            <person name="Ruby J.G."/>
            <person name="Reiff S.B."/>
            <person name="Swart E.C."/>
            <person name="Gosai S."/>
            <person name="Prabakaran S."/>
            <person name="Witkowska E."/>
            <person name="Larue G.E."/>
            <person name="Fisher S."/>
            <person name="Freeman R.M."/>
            <person name="Gunawardena J."/>
            <person name="Chu W."/>
            <person name="Stover N.A."/>
            <person name="Gregory B.D."/>
            <person name="Nowacki M."/>
            <person name="Derisi J."/>
            <person name="Roy S.W."/>
            <person name="Marshall W.F."/>
            <person name="Sood P."/>
        </authorList>
    </citation>
    <scope>NUCLEOTIDE SEQUENCE [LARGE SCALE GENOMIC DNA]</scope>
    <source>
        <strain evidence="2">WM001</strain>
    </source>
</reference>
<dbReference type="InterPro" id="IPR036871">
    <property type="entry name" value="PX_dom_sf"/>
</dbReference>
<dbReference type="OrthoDB" id="286484at2759"/>
<protein>
    <recommendedName>
        <fullName evidence="1">PX domain-containing protein</fullName>
    </recommendedName>
</protein>
<accession>A0A1R2AWV3</accession>
<dbReference type="InterPro" id="IPR001683">
    <property type="entry name" value="PX_dom"/>
</dbReference>
<feature type="domain" description="PX" evidence="1">
    <location>
        <begin position="47"/>
        <end position="159"/>
    </location>
</feature>
<dbReference type="GO" id="GO:0005768">
    <property type="term" value="C:endosome"/>
    <property type="evidence" value="ECO:0007669"/>
    <property type="project" value="TreeGrafter"/>
</dbReference>
<dbReference type="Proteomes" id="UP000187209">
    <property type="component" value="Unassembled WGS sequence"/>
</dbReference>
<dbReference type="Gene3D" id="3.30.1520.10">
    <property type="entry name" value="Phox-like domain"/>
    <property type="match status" value="1"/>
</dbReference>
<dbReference type="Pfam" id="PF00787">
    <property type="entry name" value="PX"/>
    <property type="match status" value="1"/>
</dbReference>
<evidence type="ECO:0000313" key="3">
    <source>
        <dbReference type="Proteomes" id="UP000187209"/>
    </source>
</evidence>
<dbReference type="GO" id="GO:0035091">
    <property type="term" value="F:phosphatidylinositol binding"/>
    <property type="evidence" value="ECO:0007669"/>
    <property type="project" value="InterPro"/>
</dbReference>
<name>A0A1R2AWV3_9CILI</name>
<sequence length="386" mass="46007">MENDIISTTKSIWEDVQLSADTIKDSELSELYYTKIFPSQIRNEELFCKVAKPELVNEGWFGYKSYYVYEITSILDNKEYKIKRRFREFEEFHNMLIKLYPGFNIPALPSKSIINYHNLETLTHRQSHIEFYLNYLASHFLLKKCDLFSKFLTEKDFLDLNLLKNSSFNLSLEQLYDKKLAELSTKLDLVFRNRHLSFDEEIGDMFNDLQKTQQSLEFLESLLQKSFQLFKDQSLSLENLRQGDFCPWIYELTQLEDKHKSFLDSFSLEISKELLKIKGLLSAINILQVYKIKSLTINKLISRKQDKLDLYKHEKYKTDLANLDILHCDIVMKIHKIQENIEQEYSYYQTNHTGKFQLLFSNLAEKTSDFYSQCSLYLLQEKHKNQ</sequence>
<dbReference type="PANTHER" id="PTHR10555:SF170">
    <property type="entry name" value="FI18122P1"/>
    <property type="match status" value="1"/>
</dbReference>
<dbReference type="CDD" id="cd06093">
    <property type="entry name" value="PX_domain"/>
    <property type="match status" value="1"/>
</dbReference>
<dbReference type="PANTHER" id="PTHR10555">
    <property type="entry name" value="SORTING NEXIN"/>
    <property type="match status" value="1"/>
</dbReference>